<reference evidence="1 2" key="1">
    <citation type="journal article" date="2024" name="Int. J. Syst. Evol. Microbiol.">
        <title>Clostridium omnivorum sp. nov., isolated from anoxic soil under the treatment of reductive soil disinfestation.</title>
        <authorList>
            <person name="Ueki A."/>
            <person name="Tonouchi A."/>
            <person name="Kaku N."/>
            <person name="Honma S."/>
            <person name="Ueki K."/>
        </authorList>
    </citation>
    <scope>NUCLEOTIDE SEQUENCE [LARGE SCALE GENOMIC DNA]</scope>
    <source>
        <strain evidence="1 2">E14</strain>
    </source>
</reference>
<dbReference type="PROSITE" id="PS51257">
    <property type="entry name" value="PROKAR_LIPOPROTEIN"/>
    <property type="match status" value="1"/>
</dbReference>
<gene>
    <name evidence="1" type="ORF">bsdE14_05760</name>
</gene>
<evidence type="ECO:0008006" key="3">
    <source>
        <dbReference type="Google" id="ProtNLM"/>
    </source>
</evidence>
<dbReference type="SUPFAM" id="SSF82171">
    <property type="entry name" value="DPP6 N-terminal domain-like"/>
    <property type="match status" value="1"/>
</dbReference>
<organism evidence="1 2">
    <name type="scientific">Clostridium omnivorum</name>
    <dbReference type="NCBI Taxonomy" id="1604902"/>
    <lineage>
        <taxon>Bacteria</taxon>
        <taxon>Bacillati</taxon>
        <taxon>Bacillota</taxon>
        <taxon>Clostridia</taxon>
        <taxon>Eubacteriales</taxon>
        <taxon>Clostridiaceae</taxon>
        <taxon>Clostridium</taxon>
    </lineage>
</organism>
<dbReference type="Gene3D" id="2.130.10.10">
    <property type="entry name" value="YVTN repeat-like/Quinoprotein amine dehydrogenase"/>
    <property type="match status" value="1"/>
</dbReference>
<keyword evidence="2" id="KW-1185">Reference proteome</keyword>
<evidence type="ECO:0000313" key="2">
    <source>
        <dbReference type="Proteomes" id="UP001208567"/>
    </source>
</evidence>
<proteinExistence type="predicted"/>
<accession>A0ABQ5N1Y0</accession>
<evidence type="ECO:0000313" key="1">
    <source>
        <dbReference type="EMBL" id="GLC29166.1"/>
    </source>
</evidence>
<protein>
    <recommendedName>
        <fullName evidence="3">Lipoprotein</fullName>
    </recommendedName>
</protein>
<dbReference type="RefSeq" id="WP_264848452.1">
    <property type="nucleotide sequence ID" value="NZ_BRXR01000001.1"/>
</dbReference>
<dbReference type="InterPro" id="IPR015943">
    <property type="entry name" value="WD40/YVTN_repeat-like_dom_sf"/>
</dbReference>
<comment type="caution">
    <text evidence="1">The sequence shown here is derived from an EMBL/GenBank/DDBJ whole genome shotgun (WGS) entry which is preliminary data.</text>
</comment>
<name>A0ABQ5N1Y0_9CLOT</name>
<sequence>MKKRYFKLVIIILNIFLLSSCSEKIKNNHIYVTQKNDESHVLVNSYPAVVTDGINPFSEIKLINEMEKIDNNMLIAISRDENIAFFIKRIWDKNSTTVIKGEPKERVRLEKVDRKNKSTQIISENMPFISLVRWNKDESMVAFGGEGKVFVYDLIKCELLNPPLMKDKEINYFGWSPDGKKLYLEDMLLANDSIWYIESGRIANSYETKEILFYKGNLDEHHYYGTKSIQTSQGMVTKTVAVDDKGEIVKDFPQGRFREAFGKSILLQNEKKDGLFLISDINKPKDRKLITKEYVYDCKFIADGRVAYTIKDSDIEKNDYILCIANKDGNTLIQLPVSGCYIAMQPDGKCGYIGGEYLEKVNFISLGIERKESLNIDIDSEQQGILKAVRGAVDTYYKFSKGLDKDNSMVEKYFSYASNPEQWAYFDILNVWNKKGIEQLATNENTYDIYLIDYKRYTENGEQAASVKLKCNVKDYDNRSKEEDLALELVNKNAKWYVVGFSTFPYSEEFKKMKLMTENFVKALKDGGLFEGSLKNKDIEIGQIQFWDKNKANLAVDAKEADSIKVYLKTKEGAKDTVYSLLINKNDKNSWEPVLLKKVE</sequence>
<dbReference type="Proteomes" id="UP001208567">
    <property type="component" value="Unassembled WGS sequence"/>
</dbReference>
<dbReference type="EMBL" id="BRXR01000001">
    <property type="protein sequence ID" value="GLC29166.1"/>
    <property type="molecule type" value="Genomic_DNA"/>
</dbReference>